<keyword evidence="6 7" id="KW-0472">Membrane</keyword>
<comment type="subcellular location">
    <subcellularLocation>
        <location evidence="1 7">Cell membrane</location>
        <topology evidence="1 7">Multi-pass membrane protein</topology>
    </subcellularLocation>
</comment>
<evidence type="ECO:0000256" key="2">
    <source>
        <dbReference type="ARBA" id="ARBA00022448"/>
    </source>
</evidence>
<dbReference type="SUPFAM" id="SSF161098">
    <property type="entry name" value="MetI-like"/>
    <property type="match status" value="1"/>
</dbReference>
<feature type="transmembrane region" description="Helical" evidence="7">
    <location>
        <begin position="120"/>
        <end position="139"/>
    </location>
</feature>
<dbReference type="RefSeq" id="WP_035994688.1">
    <property type="nucleotide sequence ID" value="NZ_CP012748.1"/>
</dbReference>
<dbReference type="GeneID" id="69973674"/>
<feature type="domain" description="ABC transmembrane type-1" evidence="8">
    <location>
        <begin position="79"/>
        <end position="259"/>
    </location>
</feature>
<dbReference type="PANTHER" id="PTHR30151:SF0">
    <property type="entry name" value="ABC TRANSPORTER PERMEASE PROTEIN MJ0413-RELATED"/>
    <property type="match status" value="1"/>
</dbReference>
<evidence type="ECO:0000313" key="9">
    <source>
        <dbReference type="EMBL" id="ALL70186.1"/>
    </source>
</evidence>
<accession>A0A0P0RMP3</accession>
<feature type="transmembrane region" description="Helical" evidence="7">
    <location>
        <begin position="86"/>
        <end position="108"/>
    </location>
</feature>
<dbReference type="GO" id="GO:0005886">
    <property type="term" value="C:plasma membrane"/>
    <property type="evidence" value="ECO:0007669"/>
    <property type="project" value="UniProtKB-SubCell"/>
</dbReference>
<evidence type="ECO:0000256" key="7">
    <source>
        <dbReference type="RuleBase" id="RU363032"/>
    </source>
</evidence>
<sequence length="273" mass="29212">MSTLSVESKHGSAWRAIREYVLTAAPRVLRGSIAIVAFVALWEVLPRAGWVDSTFLPPFSTVLRALFDMAVSGELGQHLLASAARAAAGFAIAVAVGVPLGLFIGWYRTLADVLNPLLELFRNTAPLALLPVFVLVLGMGETSKVSMVIYSCIWPVLLNTVTGVRNVDPLLIRSARSMGLRPVQLFVKVVLPASVPSVFTGIRVAGAYSILVLIAAEMVGAKAGLGYLVNYSQFTFEIPKMYAGIVTLALLGLAFNQAVVVAERRLTAWKGEG</sequence>
<evidence type="ECO:0000256" key="5">
    <source>
        <dbReference type="ARBA" id="ARBA00022989"/>
    </source>
</evidence>
<keyword evidence="5 7" id="KW-1133">Transmembrane helix</keyword>
<comment type="similarity">
    <text evidence="7">Belongs to the binding-protein-dependent transport system permease family.</text>
</comment>
<dbReference type="AlphaFoldDB" id="A0A0P0RMP3"/>
<proteinExistence type="inferred from homology"/>
<organism evidence="9 10">
    <name type="scientific">Paraburkholderia caribensis MBA4</name>
    <dbReference type="NCBI Taxonomy" id="1323664"/>
    <lineage>
        <taxon>Bacteria</taxon>
        <taxon>Pseudomonadati</taxon>
        <taxon>Pseudomonadota</taxon>
        <taxon>Betaproteobacteria</taxon>
        <taxon>Burkholderiales</taxon>
        <taxon>Burkholderiaceae</taxon>
        <taxon>Paraburkholderia</taxon>
    </lineage>
</organism>
<protein>
    <submittedName>
        <fullName evidence="9">ABC-type nitrate/sulfonate/bicarbonate transport system, permease component</fullName>
    </submittedName>
</protein>
<feature type="transmembrane region" description="Helical" evidence="7">
    <location>
        <begin position="20"/>
        <end position="42"/>
    </location>
</feature>
<dbReference type="PANTHER" id="PTHR30151">
    <property type="entry name" value="ALKANE SULFONATE ABC TRANSPORTER-RELATED, MEMBRANE SUBUNIT"/>
    <property type="match status" value="1"/>
</dbReference>
<feature type="transmembrane region" description="Helical" evidence="7">
    <location>
        <begin position="185"/>
        <end position="202"/>
    </location>
</feature>
<dbReference type="InterPro" id="IPR000515">
    <property type="entry name" value="MetI-like"/>
</dbReference>
<dbReference type="EMBL" id="CP012748">
    <property type="protein sequence ID" value="ALL70186.1"/>
    <property type="molecule type" value="Genomic_DNA"/>
</dbReference>
<keyword evidence="4 7" id="KW-0812">Transmembrane</keyword>
<keyword evidence="3" id="KW-1003">Cell membrane</keyword>
<evidence type="ECO:0000313" key="10">
    <source>
        <dbReference type="Proteomes" id="UP000019146"/>
    </source>
</evidence>
<dbReference type="Proteomes" id="UP000019146">
    <property type="component" value="Plasmid unnamed"/>
</dbReference>
<evidence type="ECO:0000256" key="6">
    <source>
        <dbReference type="ARBA" id="ARBA00023136"/>
    </source>
</evidence>
<evidence type="ECO:0000256" key="4">
    <source>
        <dbReference type="ARBA" id="ARBA00022692"/>
    </source>
</evidence>
<evidence type="ECO:0000256" key="1">
    <source>
        <dbReference type="ARBA" id="ARBA00004651"/>
    </source>
</evidence>
<dbReference type="Pfam" id="PF00528">
    <property type="entry name" value="BPD_transp_1"/>
    <property type="match status" value="1"/>
</dbReference>
<evidence type="ECO:0000259" key="8">
    <source>
        <dbReference type="PROSITE" id="PS50928"/>
    </source>
</evidence>
<keyword evidence="9" id="KW-0614">Plasmid</keyword>
<feature type="transmembrane region" description="Helical" evidence="7">
    <location>
        <begin position="208"/>
        <end position="229"/>
    </location>
</feature>
<geneLocation type="plasmid" evidence="10"/>
<name>A0A0P0RMP3_9BURK</name>
<evidence type="ECO:0000256" key="3">
    <source>
        <dbReference type="ARBA" id="ARBA00022475"/>
    </source>
</evidence>
<keyword evidence="2 7" id="KW-0813">Transport</keyword>
<dbReference type="GO" id="GO:0055085">
    <property type="term" value="P:transmembrane transport"/>
    <property type="evidence" value="ECO:0007669"/>
    <property type="project" value="InterPro"/>
</dbReference>
<dbReference type="InterPro" id="IPR035906">
    <property type="entry name" value="MetI-like_sf"/>
</dbReference>
<feature type="transmembrane region" description="Helical" evidence="7">
    <location>
        <begin position="145"/>
        <end position="164"/>
    </location>
</feature>
<dbReference type="Gene3D" id="1.10.3720.10">
    <property type="entry name" value="MetI-like"/>
    <property type="match status" value="1"/>
</dbReference>
<dbReference type="KEGG" id="bcai:K788_0001470"/>
<dbReference type="PROSITE" id="PS50928">
    <property type="entry name" value="ABC_TM1"/>
    <property type="match status" value="1"/>
</dbReference>
<reference evidence="9 10" key="1">
    <citation type="journal article" date="2014" name="Genome Announc.">
        <title>Draft Genome Sequence of the Haloacid-Degrading Burkholderia caribensis Strain MBA4.</title>
        <authorList>
            <person name="Pan Y."/>
            <person name="Kong K.F."/>
            <person name="Tsang J.S."/>
        </authorList>
    </citation>
    <scope>NUCLEOTIDE SEQUENCE [LARGE SCALE GENOMIC DNA]</scope>
    <source>
        <strain evidence="9 10">MBA4</strain>
        <plasmid evidence="10">Plasmid</plasmid>
    </source>
</reference>
<gene>
    <name evidence="9" type="ORF">K788_0001470</name>
</gene>
<feature type="transmembrane region" description="Helical" evidence="7">
    <location>
        <begin position="241"/>
        <end position="262"/>
    </location>
</feature>
<dbReference type="CDD" id="cd06261">
    <property type="entry name" value="TM_PBP2"/>
    <property type="match status" value="1"/>
</dbReference>